<dbReference type="Gene3D" id="3.10.28.10">
    <property type="entry name" value="Homing endonucleases"/>
    <property type="match status" value="2"/>
</dbReference>
<dbReference type="Gene3D" id="2.170.16.10">
    <property type="entry name" value="Hedgehog/Intein (Hint) domain"/>
    <property type="match status" value="1"/>
</dbReference>
<evidence type="ECO:0008006" key="5">
    <source>
        <dbReference type="Google" id="ProtNLM"/>
    </source>
</evidence>
<dbReference type="GO" id="GO:0004519">
    <property type="term" value="F:endonuclease activity"/>
    <property type="evidence" value="ECO:0007669"/>
    <property type="project" value="InterPro"/>
</dbReference>
<gene>
    <name evidence="3" type="ORF">DAKH74_001720</name>
</gene>
<dbReference type="InterPro" id="IPR027434">
    <property type="entry name" value="Homing_endonucl"/>
</dbReference>
<keyword evidence="4" id="KW-1185">Reference proteome</keyword>
<dbReference type="AlphaFoldDB" id="A0AAV5RQY5"/>
<organism evidence="3 4">
    <name type="scientific">Maudiozyma humilis</name>
    <name type="common">Sour dough yeast</name>
    <name type="synonym">Kazachstania humilis</name>
    <dbReference type="NCBI Taxonomy" id="51915"/>
    <lineage>
        <taxon>Eukaryota</taxon>
        <taxon>Fungi</taxon>
        <taxon>Dikarya</taxon>
        <taxon>Ascomycota</taxon>
        <taxon>Saccharomycotina</taxon>
        <taxon>Saccharomycetes</taxon>
        <taxon>Saccharomycetales</taxon>
        <taxon>Saccharomycetaceae</taxon>
        <taxon>Maudiozyma</taxon>
    </lineage>
</organism>
<name>A0AAV5RQY5_MAUHU</name>
<proteinExistence type="predicted"/>
<protein>
    <recommendedName>
        <fullName evidence="5">DOD-type homing endonuclease domain-containing protein</fullName>
    </recommendedName>
</protein>
<evidence type="ECO:0000313" key="4">
    <source>
        <dbReference type="Proteomes" id="UP001377567"/>
    </source>
</evidence>
<dbReference type="Pfam" id="PF05203">
    <property type="entry name" value="Hom_end_hint"/>
    <property type="match status" value="1"/>
</dbReference>
<dbReference type="InterPro" id="IPR007869">
    <property type="entry name" value="Homing_endonuc_PI-Sce"/>
</dbReference>
<feature type="domain" description="Homing endonuclease PI-Sce" evidence="2">
    <location>
        <begin position="314"/>
        <end position="400"/>
    </location>
</feature>
<evidence type="ECO:0000259" key="2">
    <source>
        <dbReference type="Pfam" id="PF05204"/>
    </source>
</evidence>
<dbReference type="InterPro" id="IPR007868">
    <property type="entry name" value="Hom_end_hint"/>
</dbReference>
<dbReference type="InterPro" id="IPR036844">
    <property type="entry name" value="Hint_dom_sf"/>
</dbReference>
<comment type="caution">
    <text evidence="3">The sequence shown here is derived from an EMBL/GenBank/DDBJ whole genome shotgun (WGS) entry which is preliminary data.</text>
</comment>
<evidence type="ECO:0000313" key="3">
    <source>
        <dbReference type="EMBL" id="GMM53556.1"/>
    </source>
</evidence>
<dbReference type="EMBL" id="BTGD01000001">
    <property type="protein sequence ID" value="GMM53556.1"/>
    <property type="molecule type" value="Genomic_DNA"/>
</dbReference>
<evidence type="ECO:0000259" key="1">
    <source>
        <dbReference type="Pfam" id="PF05203"/>
    </source>
</evidence>
<dbReference type="GO" id="GO:0030908">
    <property type="term" value="P:protein splicing"/>
    <property type="evidence" value="ECO:0007669"/>
    <property type="project" value="InterPro"/>
</dbReference>
<feature type="domain" description="Hom-end-associated Hint" evidence="1">
    <location>
        <begin position="10"/>
        <end position="257"/>
    </location>
</feature>
<dbReference type="Pfam" id="PF05204">
    <property type="entry name" value="Hom_end"/>
    <property type="match status" value="1"/>
</dbReference>
<dbReference type="Proteomes" id="UP001377567">
    <property type="component" value="Unassembled WGS sequence"/>
</dbReference>
<sequence>MTTHTGLAPSTRVYTADASLIPVGDVKVGDMLLCRGGIPKKVGSVTRANVLCCRRTLRSMHKRTEYTGITMPSIVCGIDTVFAFGTSQVVKNYIKQKVNYKPTPKRMVVITVMRDYVRTDGSTVSLPYNMSKQFDLEATEEEVSAYIERTTVPDIKWHVWKGTQKDHAMVKGDAKISTRRMTTKVRIHRPFFRQWLEDRFAGYGFGSIDDDKVKAMAWMTGFWLGDGFRKGPYFALHSEDHDVNNHLKRAAKLWRMEYVFQKLPGSPYQAMCRLDYYPLGEIKKTMRKDTILIRVLCELGFYSNGEMNGPKGGPLFMATDELDVIIHCLCGLIDSDGTTAIYDNVRRIKLVTIYPPIRDLIIALGQNLGVSVTSTFEPAHITSQGAQSHDTWIIHMFAGQSEAMFEMILANLACDRKRDPPVRMSRRYRVQIGLILDDDDFDDPIEIRPRRVRRRRIVLPHLRQYLGQNLKIEINMLYGIIRVVDHARWYYHGRKHARWYYHGRKHSRWYYHGRKLARWYYKGRKHSRWYYKGRKHSRWYYNGCKAYRVCSLAPSVLME</sequence>
<accession>A0AAV5RQY5</accession>
<dbReference type="SUPFAM" id="SSF51294">
    <property type="entry name" value="Hedgehog/intein (Hint) domain"/>
    <property type="match status" value="1"/>
</dbReference>
<reference evidence="3 4" key="1">
    <citation type="journal article" date="2023" name="Elife">
        <title>Identification of key yeast species and microbe-microbe interactions impacting larval growth of Drosophila in the wild.</title>
        <authorList>
            <person name="Mure A."/>
            <person name="Sugiura Y."/>
            <person name="Maeda R."/>
            <person name="Honda K."/>
            <person name="Sakurai N."/>
            <person name="Takahashi Y."/>
            <person name="Watada M."/>
            <person name="Katoh T."/>
            <person name="Gotoh A."/>
            <person name="Gotoh Y."/>
            <person name="Taniguchi I."/>
            <person name="Nakamura K."/>
            <person name="Hayashi T."/>
            <person name="Katayama T."/>
            <person name="Uemura T."/>
            <person name="Hattori Y."/>
        </authorList>
    </citation>
    <scope>NUCLEOTIDE SEQUENCE [LARGE SCALE GENOMIC DNA]</scope>
    <source>
        <strain evidence="3 4">KH-74</strain>
    </source>
</reference>
<dbReference type="GO" id="GO:0003677">
    <property type="term" value="F:DNA binding"/>
    <property type="evidence" value="ECO:0007669"/>
    <property type="project" value="InterPro"/>
</dbReference>
<dbReference type="SUPFAM" id="SSF55608">
    <property type="entry name" value="Homing endonucleases"/>
    <property type="match status" value="2"/>
</dbReference>